<organism evidence="2">
    <name type="scientific">Tanacetum cinerariifolium</name>
    <name type="common">Dalmatian daisy</name>
    <name type="synonym">Chrysanthemum cinerariifolium</name>
    <dbReference type="NCBI Taxonomy" id="118510"/>
    <lineage>
        <taxon>Eukaryota</taxon>
        <taxon>Viridiplantae</taxon>
        <taxon>Streptophyta</taxon>
        <taxon>Embryophyta</taxon>
        <taxon>Tracheophyta</taxon>
        <taxon>Spermatophyta</taxon>
        <taxon>Magnoliopsida</taxon>
        <taxon>eudicotyledons</taxon>
        <taxon>Gunneridae</taxon>
        <taxon>Pentapetalae</taxon>
        <taxon>asterids</taxon>
        <taxon>campanulids</taxon>
        <taxon>Asterales</taxon>
        <taxon>Asteraceae</taxon>
        <taxon>Asteroideae</taxon>
        <taxon>Anthemideae</taxon>
        <taxon>Anthemidinae</taxon>
        <taxon>Tanacetum</taxon>
    </lineage>
</organism>
<gene>
    <name evidence="2" type="ORF">Tci_835740</name>
</gene>
<name>A0A699QBX3_TANCI</name>
<feature type="region of interest" description="Disordered" evidence="1">
    <location>
        <begin position="22"/>
        <end position="57"/>
    </location>
</feature>
<evidence type="ECO:0000313" key="2">
    <source>
        <dbReference type="EMBL" id="GFC63770.1"/>
    </source>
</evidence>
<dbReference type="EMBL" id="BKCJ010999416">
    <property type="protein sequence ID" value="GFC63770.1"/>
    <property type="molecule type" value="Genomic_DNA"/>
</dbReference>
<evidence type="ECO:0000256" key="1">
    <source>
        <dbReference type="SAM" id="MobiDB-lite"/>
    </source>
</evidence>
<proteinExistence type="predicted"/>
<sequence>MSKFQAQEEEIGRLKERVQVLKDRDALPTKQSGEDAQIKGRSNNEGEAAAERISNDSEEIVRVLTSIDAATVLAGEIDVPTGSGFIPTAGPPATVISTGSEVGPTASPIVTRRKGKEVIVESDTLKKKKLQEQIDAQVARELEEQQEKEDMRMNEQIASDAEVARIHAEEEIQGMIDRLDKSNETIAKYLQEYQEFASELPLEK</sequence>
<dbReference type="AlphaFoldDB" id="A0A699QBX3"/>
<comment type="caution">
    <text evidence="2">The sequence shown here is derived from an EMBL/GenBank/DDBJ whole genome shotgun (WGS) entry which is preliminary data.</text>
</comment>
<accession>A0A699QBX3</accession>
<reference evidence="2" key="1">
    <citation type="journal article" date="2019" name="Sci. Rep.">
        <title>Draft genome of Tanacetum cinerariifolium, the natural source of mosquito coil.</title>
        <authorList>
            <person name="Yamashiro T."/>
            <person name="Shiraishi A."/>
            <person name="Satake H."/>
            <person name="Nakayama K."/>
        </authorList>
    </citation>
    <scope>NUCLEOTIDE SEQUENCE</scope>
</reference>
<feature type="non-terminal residue" evidence="2">
    <location>
        <position position="204"/>
    </location>
</feature>
<protein>
    <submittedName>
        <fullName evidence="2">Uncharacterized protein</fullName>
    </submittedName>
</protein>